<accession>A0A916QW62</accession>
<name>A0A916QW62_9RHOB</name>
<feature type="transmembrane region" description="Helical" evidence="1">
    <location>
        <begin position="48"/>
        <end position="66"/>
    </location>
</feature>
<feature type="transmembrane region" description="Helical" evidence="1">
    <location>
        <begin position="87"/>
        <end position="106"/>
    </location>
</feature>
<dbReference type="InterPro" id="IPR009936">
    <property type="entry name" value="DUF1468"/>
</dbReference>
<organism evidence="3 4">
    <name type="scientific">Neptunicoccus cionae</name>
    <dbReference type="NCBI Taxonomy" id="2035344"/>
    <lineage>
        <taxon>Bacteria</taxon>
        <taxon>Pseudomonadati</taxon>
        <taxon>Pseudomonadota</taxon>
        <taxon>Alphaproteobacteria</taxon>
        <taxon>Rhodobacterales</taxon>
        <taxon>Paracoccaceae</taxon>
        <taxon>Neptunicoccus</taxon>
    </lineage>
</organism>
<dbReference type="AlphaFoldDB" id="A0A916QW62"/>
<dbReference type="RefSeq" id="WP_188673596.1">
    <property type="nucleotide sequence ID" value="NZ_BMKA01000002.1"/>
</dbReference>
<evidence type="ECO:0000313" key="3">
    <source>
        <dbReference type="EMBL" id="GGA17711.1"/>
    </source>
</evidence>
<proteinExistence type="predicted"/>
<dbReference type="Proteomes" id="UP000628017">
    <property type="component" value="Unassembled WGS sequence"/>
</dbReference>
<dbReference type="EMBL" id="BMKA01000002">
    <property type="protein sequence ID" value="GGA17711.1"/>
    <property type="molecule type" value="Genomic_DNA"/>
</dbReference>
<keyword evidence="1" id="KW-1133">Transmembrane helix</keyword>
<feature type="transmembrane region" description="Helical" evidence="1">
    <location>
        <begin position="12"/>
        <end position="28"/>
    </location>
</feature>
<reference evidence="3" key="2">
    <citation type="submission" date="2020-09" db="EMBL/GenBank/DDBJ databases">
        <authorList>
            <person name="Sun Q."/>
            <person name="Zhou Y."/>
        </authorList>
    </citation>
    <scope>NUCLEOTIDE SEQUENCE</scope>
    <source>
        <strain evidence="3">CGMCC 1.15880</strain>
    </source>
</reference>
<evidence type="ECO:0000259" key="2">
    <source>
        <dbReference type="Pfam" id="PF07331"/>
    </source>
</evidence>
<comment type="caution">
    <text evidence="3">The sequence shown here is derived from an EMBL/GenBank/DDBJ whole genome shotgun (WGS) entry which is preliminary data.</text>
</comment>
<keyword evidence="4" id="KW-1185">Reference proteome</keyword>
<protein>
    <recommendedName>
        <fullName evidence="2">DUF1468 domain-containing protein</fullName>
    </recommendedName>
</protein>
<evidence type="ECO:0000256" key="1">
    <source>
        <dbReference type="SAM" id="Phobius"/>
    </source>
</evidence>
<keyword evidence="1" id="KW-0812">Transmembrane</keyword>
<dbReference type="Pfam" id="PF07331">
    <property type="entry name" value="TctB"/>
    <property type="match status" value="1"/>
</dbReference>
<sequence>MSTEPTKAKPGEMLFVGLFFAVSAYLLTQIGDQAKFSAKGKLFAQPAFWPGVGVIGMVGFTALHLLTHMKQRAKSGLGSEVVIWLRAFEFVGWFMIYVIAVPRIGYLPSTVLFTFLLALRMGYRSLAMLGWSAASGVAIVIIFKTLLGVKIPGGALYEHLPDGLRNFMIMGF</sequence>
<feature type="domain" description="DUF1468" evidence="2">
    <location>
        <begin position="16"/>
        <end position="152"/>
    </location>
</feature>
<keyword evidence="1" id="KW-0472">Membrane</keyword>
<feature type="transmembrane region" description="Helical" evidence="1">
    <location>
        <begin position="126"/>
        <end position="147"/>
    </location>
</feature>
<gene>
    <name evidence="3" type="ORF">GCM10011498_17900</name>
</gene>
<evidence type="ECO:0000313" key="4">
    <source>
        <dbReference type="Proteomes" id="UP000628017"/>
    </source>
</evidence>
<reference evidence="3" key="1">
    <citation type="journal article" date="2014" name="Int. J. Syst. Evol. Microbiol.">
        <title>Complete genome sequence of Corynebacterium casei LMG S-19264T (=DSM 44701T), isolated from a smear-ripened cheese.</title>
        <authorList>
            <consortium name="US DOE Joint Genome Institute (JGI-PGF)"/>
            <person name="Walter F."/>
            <person name="Albersmeier A."/>
            <person name="Kalinowski J."/>
            <person name="Ruckert C."/>
        </authorList>
    </citation>
    <scope>NUCLEOTIDE SEQUENCE</scope>
    <source>
        <strain evidence="3">CGMCC 1.15880</strain>
    </source>
</reference>